<proteinExistence type="predicted"/>
<dbReference type="Proteomes" id="UP001211907">
    <property type="component" value="Unassembled WGS sequence"/>
</dbReference>
<dbReference type="GO" id="GO:0008287">
    <property type="term" value="C:protein serine/threonine phosphatase complex"/>
    <property type="evidence" value="ECO:0007669"/>
    <property type="project" value="TreeGrafter"/>
</dbReference>
<dbReference type="SUPFAM" id="SSF48371">
    <property type="entry name" value="ARM repeat"/>
    <property type="match status" value="1"/>
</dbReference>
<organism evidence="2 3">
    <name type="scientific">Physocladia obscura</name>
    <dbReference type="NCBI Taxonomy" id="109957"/>
    <lineage>
        <taxon>Eukaryota</taxon>
        <taxon>Fungi</taxon>
        <taxon>Fungi incertae sedis</taxon>
        <taxon>Chytridiomycota</taxon>
        <taxon>Chytridiomycota incertae sedis</taxon>
        <taxon>Chytridiomycetes</taxon>
        <taxon>Chytridiales</taxon>
        <taxon>Chytriomycetaceae</taxon>
        <taxon>Physocladia</taxon>
    </lineage>
</organism>
<comment type="caution">
    <text evidence="2">The sequence shown here is derived from an EMBL/GenBank/DDBJ whole genome shotgun (WGS) entry which is preliminary data.</text>
</comment>
<dbReference type="PANTHER" id="PTHR21467:SF0">
    <property type="entry name" value="SERINE_THREONINE-PROTEIN PHOSPHATASE 4 REGULATORY SUBUNIT 4"/>
    <property type="match status" value="1"/>
</dbReference>
<reference evidence="2" key="1">
    <citation type="submission" date="2020-05" db="EMBL/GenBank/DDBJ databases">
        <title>Phylogenomic resolution of chytrid fungi.</title>
        <authorList>
            <person name="Stajich J.E."/>
            <person name="Amses K."/>
            <person name="Simmons R."/>
            <person name="Seto K."/>
            <person name="Myers J."/>
            <person name="Bonds A."/>
            <person name="Quandt C.A."/>
            <person name="Barry K."/>
            <person name="Liu P."/>
            <person name="Grigoriev I."/>
            <person name="Longcore J.E."/>
            <person name="James T.Y."/>
        </authorList>
    </citation>
    <scope>NUCLEOTIDE SEQUENCE</scope>
    <source>
        <strain evidence="2">JEL0513</strain>
    </source>
</reference>
<sequence>MRKLKAVIPITTTPTTIKTTTVAAATNGTAGVGGNSTDAENSKNSSNSSSSSSSRFIGGISRSLGSGRSLDEMGEFIDWESELGVSNESIDDDIKGTDEVKVFTRLHKTEDEISQLALDEDLDEVKRVLFLLRNGQNVQIPSVLSCLPRLIKERRKDAFALIFPALLESMQIRTRDLQIMAAGILYDLIENSQIPEVIVDETYQCAVKLLNSKDEDVSAVWGDVLIVSIKFMSQKSLHDFILPGCLACSGLSQPVPLRIWSCRMLGAVVSRLKTQE</sequence>
<feature type="compositionally biased region" description="Low complexity" evidence="1">
    <location>
        <begin position="42"/>
        <end position="56"/>
    </location>
</feature>
<feature type="region of interest" description="Disordered" evidence="1">
    <location>
        <begin position="27"/>
        <end position="56"/>
    </location>
</feature>
<accession>A0AAD5T786</accession>
<protein>
    <submittedName>
        <fullName evidence="2">Serine/threonine-protein phosphatase 4 regulatory subunit 4</fullName>
    </submittedName>
</protein>
<dbReference type="InterPro" id="IPR039918">
    <property type="entry name" value="PPP4R4"/>
</dbReference>
<dbReference type="GO" id="GO:0019888">
    <property type="term" value="F:protein phosphatase regulator activity"/>
    <property type="evidence" value="ECO:0007669"/>
    <property type="project" value="TreeGrafter"/>
</dbReference>
<dbReference type="EMBL" id="JADGJH010000283">
    <property type="protein sequence ID" value="KAJ3131697.1"/>
    <property type="molecule type" value="Genomic_DNA"/>
</dbReference>
<dbReference type="AlphaFoldDB" id="A0AAD5T786"/>
<dbReference type="InterPro" id="IPR016024">
    <property type="entry name" value="ARM-type_fold"/>
</dbReference>
<dbReference type="PANTHER" id="PTHR21467">
    <property type="entry name" value="PROTEIN PHOSPHATASE 4 REGULATORY SUBUNIT 4 PPP4R4"/>
    <property type="match status" value="1"/>
</dbReference>
<evidence type="ECO:0000256" key="1">
    <source>
        <dbReference type="SAM" id="MobiDB-lite"/>
    </source>
</evidence>
<name>A0AAD5T786_9FUNG</name>
<evidence type="ECO:0000313" key="3">
    <source>
        <dbReference type="Proteomes" id="UP001211907"/>
    </source>
</evidence>
<evidence type="ECO:0000313" key="2">
    <source>
        <dbReference type="EMBL" id="KAJ3131697.1"/>
    </source>
</evidence>
<gene>
    <name evidence="2" type="primary">PPP4R4_2</name>
    <name evidence="2" type="ORF">HK100_006091</name>
</gene>
<keyword evidence="3" id="KW-1185">Reference proteome</keyword>
<dbReference type="GO" id="GO:0005829">
    <property type="term" value="C:cytosol"/>
    <property type="evidence" value="ECO:0007669"/>
    <property type="project" value="TreeGrafter"/>
</dbReference>